<dbReference type="InterPro" id="IPR050090">
    <property type="entry name" value="Tyrosine_recombinase_XerCD"/>
</dbReference>
<comment type="similarity">
    <text evidence="1">Belongs to the 'phage' integrase family.</text>
</comment>
<dbReference type="AlphaFoldDB" id="A0A5M3XCF6"/>
<dbReference type="RefSeq" id="WP_155343902.1">
    <property type="nucleotide sequence ID" value="NZ_BAAAHM010000012.1"/>
</dbReference>
<evidence type="ECO:0000313" key="6">
    <source>
        <dbReference type="Proteomes" id="UP000377595"/>
    </source>
</evidence>
<dbReference type="InterPro" id="IPR002104">
    <property type="entry name" value="Integrase_catalytic"/>
</dbReference>
<feature type="domain" description="Tyr recombinase" evidence="4">
    <location>
        <begin position="100"/>
        <end position="298"/>
    </location>
</feature>
<sequence>MTTLREAVDRYLAIRRSLGYKLKVEGRMLGQFVAFCDTRGLDHVTVTAAVEWATAPAGADTSWWAARLTVVREFARFQAAFDARTEVPPTDLLPRTADRCAPHLYSPTEITAMLRAARRLANPLRAATIEAFIGLMAATGIRTGEAMGLNRSDVNLTGLLLLIRDTKFGKSRLVPLHSSTAEHLAAYQARREELCPHPSTAAFFVSSAGTRLNHTSASKAFARVLKTAAITAPAGTGKPRLYDLRHTFAVTTMANWYAAGADVAHLLPALSTYLGHISPATTYWYLHACPQLMTEAAKRLEASWKEPS</sequence>
<protein>
    <submittedName>
        <fullName evidence="5">Integrase</fullName>
    </submittedName>
</protein>
<dbReference type="GO" id="GO:0015074">
    <property type="term" value="P:DNA integration"/>
    <property type="evidence" value="ECO:0007669"/>
    <property type="project" value="InterPro"/>
</dbReference>
<dbReference type="PROSITE" id="PS51898">
    <property type="entry name" value="TYR_RECOMBINASE"/>
    <property type="match status" value="1"/>
</dbReference>
<reference evidence="5 6" key="1">
    <citation type="submission" date="2019-10" db="EMBL/GenBank/DDBJ databases">
        <title>Whole genome shotgun sequence of Acrocarpospora pleiomorpha NBRC 16267.</title>
        <authorList>
            <person name="Ichikawa N."/>
            <person name="Kimura A."/>
            <person name="Kitahashi Y."/>
            <person name="Komaki H."/>
            <person name="Oguchi A."/>
        </authorList>
    </citation>
    <scope>NUCLEOTIDE SEQUENCE [LARGE SCALE GENOMIC DNA]</scope>
    <source>
        <strain evidence="5 6">NBRC 16267</strain>
    </source>
</reference>
<dbReference type="InterPro" id="IPR013762">
    <property type="entry name" value="Integrase-like_cat_sf"/>
</dbReference>
<evidence type="ECO:0000313" key="5">
    <source>
        <dbReference type="EMBL" id="GES18790.1"/>
    </source>
</evidence>
<keyword evidence="3" id="KW-0233">DNA recombination</keyword>
<dbReference type="SUPFAM" id="SSF56349">
    <property type="entry name" value="DNA breaking-rejoining enzymes"/>
    <property type="match status" value="1"/>
</dbReference>
<name>A0A5M3XCF6_9ACTN</name>
<dbReference type="PANTHER" id="PTHR30349">
    <property type="entry name" value="PHAGE INTEGRASE-RELATED"/>
    <property type="match status" value="1"/>
</dbReference>
<dbReference type="PANTHER" id="PTHR30349:SF41">
    <property type="entry name" value="INTEGRASE_RECOMBINASE PROTEIN MJ0367-RELATED"/>
    <property type="match status" value="1"/>
</dbReference>
<proteinExistence type="inferred from homology"/>
<dbReference type="Pfam" id="PF00589">
    <property type="entry name" value="Phage_integrase"/>
    <property type="match status" value="1"/>
</dbReference>
<organism evidence="5 6">
    <name type="scientific">Acrocarpospora pleiomorpha</name>
    <dbReference type="NCBI Taxonomy" id="90975"/>
    <lineage>
        <taxon>Bacteria</taxon>
        <taxon>Bacillati</taxon>
        <taxon>Actinomycetota</taxon>
        <taxon>Actinomycetes</taxon>
        <taxon>Streptosporangiales</taxon>
        <taxon>Streptosporangiaceae</taxon>
        <taxon>Acrocarpospora</taxon>
    </lineage>
</organism>
<dbReference type="InterPro" id="IPR011010">
    <property type="entry name" value="DNA_brk_join_enz"/>
</dbReference>
<accession>A0A5M3XCF6</accession>
<keyword evidence="6" id="KW-1185">Reference proteome</keyword>
<dbReference type="OrthoDB" id="5464621at2"/>
<evidence type="ECO:0000256" key="3">
    <source>
        <dbReference type="ARBA" id="ARBA00023172"/>
    </source>
</evidence>
<evidence type="ECO:0000259" key="4">
    <source>
        <dbReference type="PROSITE" id="PS51898"/>
    </source>
</evidence>
<evidence type="ECO:0000256" key="1">
    <source>
        <dbReference type="ARBA" id="ARBA00008857"/>
    </source>
</evidence>
<comment type="caution">
    <text evidence="5">The sequence shown here is derived from an EMBL/GenBank/DDBJ whole genome shotgun (WGS) entry which is preliminary data.</text>
</comment>
<evidence type="ECO:0000256" key="2">
    <source>
        <dbReference type="ARBA" id="ARBA00023125"/>
    </source>
</evidence>
<keyword evidence="2" id="KW-0238">DNA-binding</keyword>
<dbReference type="Proteomes" id="UP000377595">
    <property type="component" value="Unassembled WGS sequence"/>
</dbReference>
<dbReference type="GO" id="GO:0006310">
    <property type="term" value="P:DNA recombination"/>
    <property type="evidence" value="ECO:0007669"/>
    <property type="project" value="UniProtKB-KW"/>
</dbReference>
<dbReference type="Gene3D" id="1.10.443.10">
    <property type="entry name" value="Intergrase catalytic core"/>
    <property type="match status" value="1"/>
</dbReference>
<gene>
    <name evidence="5" type="ORF">Aple_016850</name>
</gene>
<dbReference type="EMBL" id="BLAF01000008">
    <property type="protein sequence ID" value="GES18790.1"/>
    <property type="molecule type" value="Genomic_DNA"/>
</dbReference>
<dbReference type="GO" id="GO:0003677">
    <property type="term" value="F:DNA binding"/>
    <property type="evidence" value="ECO:0007669"/>
    <property type="project" value="UniProtKB-KW"/>
</dbReference>